<feature type="domain" description="RNA-dependent RNA polymerase 6-like RNA-binding" evidence="1">
    <location>
        <begin position="10"/>
        <end position="108"/>
    </location>
</feature>
<dbReference type="InterPro" id="IPR057298">
    <property type="entry name" value="RDR6-like_RBD"/>
</dbReference>
<protein>
    <submittedName>
        <fullName evidence="3">RNA-dependent RNA polymerase, eukaryotic-type</fullName>
    </submittedName>
</protein>
<dbReference type="Proteomes" id="UP000245207">
    <property type="component" value="Unassembled WGS sequence"/>
</dbReference>
<comment type="caution">
    <text evidence="3">The sequence shown here is derived from an EMBL/GenBank/DDBJ whole genome shotgun (WGS) entry which is preliminary data.</text>
</comment>
<keyword evidence="3" id="KW-0808">Transferase</keyword>
<evidence type="ECO:0000259" key="1">
    <source>
        <dbReference type="Pfam" id="PF24572"/>
    </source>
</evidence>
<organism evidence="3 4">
    <name type="scientific">Artemisia annua</name>
    <name type="common">Sweet wormwood</name>
    <dbReference type="NCBI Taxonomy" id="35608"/>
    <lineage>
        <taxon>Eukaryota</taxon>
        <taxon>Viridiplantae</taxon>
        <taxon>Streptophyta</taxon>
        <taxon>Embryophyta</taxon>
        <taxon>Tracheophyta</taxon>
        <taxon>Spermatophyta</taxon>
        <taxon>Magnoliopsida</taxon>
        <taxon>eudicotyledons</taxon>
        <taxon>Gunneridae</taxon>
        <taxon>Pentapetalae</taxon>
        <taxon>asterids</taxon>
        <taxon>campanulids</taxon>
        <taxon>Asterales</taxon>
        <taxon>Asteraceae</taxon>
        <taxon>Asteroideae</taxon>
        <taxon>Anthemideae</taxon>
        <taxon>Artemisiinae</taxon>
        <taxon>Artemisia</taxon>
    </lineage>
</organism>
<dbReference type="GO" id="GO:0003968">
    <property type="term" value="F:RNA-directed RNA polymerase activity"/>
    <property type="evidence" value="ECO:0007669"/>
    <property type="project" value="UniProtKB-KW"/>
</dbReference>
<dbReference type="AlphaFoldDB" id="A0A2U1LLD6"/>
<reference evidence="3 4" key="1">
    <citation type="journal article" date="2018" name="Mol. Plant">
        <title>The genome of Artemisia annua provides insight into the evolution of Asteraceae family and artemisinin biosynthesis.</title>
        <authorList>
            <person name="Shen Q."/>
            <person name="Zhang L."/>
            <person name="Liao Z."/>
            <person name="Wang S."/>
            <person name="Yan T."/>
            <person name="Shi P."/>
            <person name="Liu M."/>
            <person name="Fu X."/>
            <person name="Pan Q."/>
            <person name="Wang Y."/>
            <person name="Lv Z."/>
            <person name="Lu X."/>
            <person name="Zhang F."/>
            <person name="Jiang W."/>
            <person name="Ma Y."/>
            <person name="Chen M."/>
            <person name="Hao X."/>
            <person name="Li L."/>
            <person name="Tang Y."/>
            <person name="Lv G."/>
            <person name="Zhou Y."/>
            <person name="Sun X."/>
            <person name="Brodelius P.E."/>
            <person name="Rose J.K.C."/>
            <person name="Tang K."/>
        </authorList>
    </citation>
    <scope>NUCLEOTIDE SEQUENCE [LARGE SCALE GENOMIC DNA]</scope>
    <source>
        <strain evidence="4">cv. Huhao1</strain>
        <tissue evidence="3">Leaf</tissue>
    </source>
</reference>
<dbReference type="STRING" id="35608.A0A2U1LLD6"/>
<gene>
    <name evidence="3" type="ORF">CTI12_AA442480</name>
</gene>
<keyword evidence="3" id="KW-0696">RNA-directed RNA polymerase</keyword>
<dbReference type="OrthoDB" id="1717667at2759"/>
<sequence length="311" mass="35381">MESERNNELVATQVRISGFGDQVTAKILVDYIESKYGLLWKCKVKTSSTPRDAYPVFDVNLENVQKVTHYVKVEPCAFLQFVSPDTVDTIVEDAHTGQLVYNNNTLKVILGPQIPYEKYQLRMKETPYRLSNVGLEVGRLTSQDNFVVSWRGSDSGVDLLIDPFDFSIKFLFTKDTAFSLKGTKDYIVIKCDFKAEFLLWNVKFVKECDNHLVLVLQLASAPCIFYRTADDDIKQMHPSEMLDDDDPWIPATNFTPSGAIGRCNTYRVSIRIRDVPKVKKALAFLEEKGVEIEHNVTQLKVEDGPSFGSWL</sequence>
<keyword evidence="3" id="KW-0548">Nucleotidyltransferase</keyword>
<evidence type="ECO:0000313" key="4">
    <source>
        <dbReference type="Proteomes" id="UP000245207"/>
    </source>
</evidence>
<dbReference type="InterPro" id="IPR057297">
    <property type="entry name" value="RDR6-like_2nd"/>
</dbReference>
<feature type="domain" description="RNA-dependent RNA polymerase 6-like second" evidence="2">
    <location>
        <begin position="129"/>
        <end position="289"/>
    </location>
</feature>
<dbReference type="Pfam" id="PF24577">
    <property type="entry name" value="RDR6_2nd"/>
    <property type="match status" value="1"/>
</dbReference>
<dbReference type="Pfam" id="PF24572">
    <property type="entry name" value="RBD_RDR6"/>
    <property type="match status" value="1"/>
</dbReference>
<evidence type="ECO:0000313" key="3">
    <source>
        <dbReference type="EMBL" id="PWA49791.1"/>
    </source>
</evidence>
<dbReference type="EMBL" id="PKPP01008780">
    <property type="protein sequence ID" value="PWA49791.1"/>
    <property type="molecule type" value="Genomic_DNA"/>
</dbReference>
<evidence type="ECO:0000259" key="2">
    <source>
        <dbReference type="Pfam" id="PF24577"/>
    </source>
</evidence>
<proteinExistence type="predicted"/>
<accession>A0A2U1LLD6</accession>
<keyword evidence="4" id="KW-1185">Reference proteome</keyword>
<name>A0A2U1LLD6_ARTAN</name>